<protein>
    <submittedName>
        <fullName evidence="3">Uncharacterized protein LOC110975681</fullName>
    </submittedName>
</protein>
<reference evidence="3" key="1">
    <citation type="submission" date="2025-08" db="UniProtKB">
        <authorList>
            <consortium name="RefSeq"/>
        </authorList>
    </citation>
    <scope>IDENTIFICATION</scope>
</reference>
<organism evidence="2 3">
    <name type="scientific">Acanthaster planci</name>
    <name type="common">Crown-of-thorns starfish</name>
    <dbReference type="NCBI Taxonomy" id="133434"/>
    <lineage>
        <taxon>Eukaryota</taxon>
        <taxon>Metazoa</taxon>
        <taxon>Echinodermata</taxon>
        <taxon>Eleutherozoa</taxon>
        <taxon>Asterozoa</taxon>
        <taxon>Asteroidea</taxon>
        <taxon>Valvatacea</taxon>
        <taxon>Valvatida</taxon>
        <taxon>Acanthasteridae</taxon>
        <taxon>Acanthaster</taxon>
    </lineage>
</organism>
<dbReference type="KEGG" id="aplc:110975681"/>
<dbReference type="Proteomes" id="UP000694845">
    <property type="component" value="Unplaced"/>
</dbReference>
<feature type="compositionally biased region" description="Gly residues" evidence="1">
    <location>
        <begin position="1"/>
        <end position="16"/>
    </location>
</feature>
<dbReference type="RefSeq" id="XP_022084062.1">
    <property type="nucleotide sequence ID" value="XM_022228370.1"/>
</dbReference>
<proteinExistence type="predicted"/>
<dbReference type="GeneID" id="110975681"/>
<accession>A0A8B7XUZ6</accession>
<dbReference type="AlphaFoldDB" id="A0A8B7XUZ6"/>
<dbReference type="OMA" id="AGCWFEA"/>
<dbReference type="OrthoDB" id="10468859at2759"/>
<evidence type="ECO:0000256" key="1">
    <source>
        <dbReference type="SAM" id="MobiDB-lite"/>
    </source>
</evidence>
<sequence>MGSGAQRGGRGGGGQWGNRQQQRPGYGSGGASGNSQQRNFGQRRWEGNQSRPDNRMDNRQEGRGPASGQQPYGRAAGDNRNREGSYMQRGEPRGSLRGSGGQQQRGGANMRRPGQGFRPGSAGGGRGRGGGSGGGGGWSGQGSKDQYSRFQQTPKTGRGGRMGARENQGRHSRSFTR</sequence>
<evidence type="ECO:0000313" key="2">
    <source>
        <dbReference type="Proteomes" id="UP000694845"/>
    </source>
</evidence>
<name>A0A8B7XUZ6_ACAPL</name>
<evidence type="ECO:0000313" key="3">
    <source>
        <dbReference type="RefSeq" id="XP_022084062.1"/>
    </source>
</evidence>
<feature type="compositionally biased region" description="Gly residues" evidence="1">
    <location>
        <begin position="121"/>
        <end position="140"/>
    </location>
</feature>
<keyword evidence="2" id="KW-1185">Reference proteome</keyword>
<feature type="region of interest" description="Disordered" evidence="1">
    <location>
        <begin position="1"/>
        <end position="177"/>
    </location>
</feature>
<gene>
    <name evidence="3" type="primary">LOC110975681</name>
</gene>
<feature type="compositionally biased region" description="Polar residues" evidence="1">
    <location>
        <begin position="144"/>
        <end position="155"/>
    </location>
</feature>
<feature type="compositionally biased region" description="Basic and acidic residues" evidence="1">
    <location>
        <begin position="52"/>
        <end position="62"/>
    </location>
</feature>